<dbReference type="InterPro" id="IPR006012">
    <property type="entry name" value="Syntaxin/epimorphin_CS"/>
</dbReference>
<keyword evidence="15" id="KW-1185">Reference proteome</keyword>
<dbReference type="GO" id="GO:0006906">
    <property type="term" value="P:vesicle fusion"/>
    <property type="evidence" value="ECO:0007669"/>
    <property type="project" value="TreeGrafter"/>
</dbReference>
<dbReference type="InterPro" id="IPR006011">
    <property type="entry name" value="Syntaxin_N"/>
</dbReference>
<evidence type="ECO:0000256" key="8">
    <source>
        <dbReference type="ARBA" id="ARBA00023054"/>
    </source>
</evidence>
<dbReference type="GO" id="GO:0006836">
    <property type="term" value="P:neurotransmitter transport"/>
    <property type="evidence" value="ECO:0007669"/>
    <property type="project" value="UniProtKB-KW"/>
</dbReference>
<dbReference type="Pfam" id="PF05739">
    <property type="entry name" value="SNARE"/>
    <property type="match status" value="1"/>
</dbReference>
<dbReference type="GO" id="GO:0000149">
    <property type="term" value="F:SNARE binding"/>
    <property type="evidence" value="ECO:0007669"/>
    <property type="project" value="TreeGrafter"/>
</dbReference>
<dbReference type="GO" id="GO:0006887">
    <property type="term" value="P:exocytosis"/>
    <property type="evidence" value="ECO:0007669"/>
    <property type="project" value="TreeGrafter"/>
</dbReference>
<feature type="transmembrane region" description="Helical" evidence="12">
    <location>
        <begin position="275"/>
        <end position="297"/>
    </location>
</feature>
<dbReference type="SUPFAM" id="SSF47661">
    <property type="entry name" value="t-snare proteins"/>
    <property type="match status" value="1"/>
</dbReference>
<dbReference type="Gene3D" id="1.20.5.110">
    <property type="match status" value="1"/>
</dbReference>
<dbReference type="InterPro" id="IPR010989">
    <property type="entry name" value="SNARE"/>
</dbReference>
<proteinExistence type="inferred from homology"/>
<keyword evidence="7 12" id="KW-1133">Transmembrane helix</keyword>
<dbReference type="InterPro" id="IPR000727">
    <property type="entry name" value="T_SNARE_dom"/>
</dbReference>
<keyword evidence="9 12" id="KW-0472">Membrane</keyword>
<organism evidence="14 15">
    <name type="scientific">Ramazzottius varieornatus</name>
    <name type="common">Water bear</name>
    <name type="synonym">Tardigrade</name>
    <dbReference type="NCBI Taxonomy" id="947166"/>
    <lineage>
        <taxon>Eukaryota</taxon>
        <taxon>Metazoa</taxon>
        <taxon>Ecdysozoa</taxon>
        <taxon>Tardigrada</taxon>
        <taxon>Eutardigrada</taxon>
        <taxon>Parachela</taxon>
        <taxon>Hypsibioidea</taxon>
        <taxon>Ramazzottiidae</taxon>
        <taxon>Ramazzottius</taxon>
    </lineage>
</organism>
<dbReference type="AlphaFoldDB" id="A0A1D1VHL9"/>
<dbReference type="SMART" id="SM00397">
    <property type="entry name" value="t_SNARE"/>
    <property type="match status" value="1"/>
</dbReference>
<evidence type="ECO:0000313" key="14">
    <source>
        <dbReference type="EMBL" id="GAV01157.1"/>
    </source>
</evidence>
<dbReference type="PANTHER" id="PTHR19957">
    <property type="entry name" value="SYNTAXIN"/>
    <property type="match status" value="1"/>
</dbReference>
<dbReference type="OrthoDB" id="10255013at2759"/>
<dbReference type="Proteomes" id="UP000186922">
    <property type="component" value="Unassembled WGS sequence"/>
</dbReference>
<evidence type="ECO:0000256" key="5">
    <source>
        <dbReference type="ARBA" id="ARBA00022692"/>
    </source>
</evidence>
<dbReference type="InterPro" id="IPR045242">
    <property type="entry name" value="Syntaxin"/>
</dbReference>
<comment type="subcellular location">
    <subcellularLocation>
        <location evidence="1">Endomembrane system</location>
        <topology evidence="1">Peripheral membrane protein</topology>
    </subcellularLocation>
    <subcellularLocation>
        <location evidence="2">Membrane</location>
        <topology evidence="2">Single-pass type IV membrane protein</topology>
    </subcellularLocation>
</comment>
<evidence type="ECO:0000256" key="12">
    <source>
        <dbReference type="SAM" id="Phobius"/>
    </source>
</evidence>
<dbReference type="EMBL" id="BDGG01000007">
    <property type="protein sequence ID" value="GAV01157.1"/>
    <property type="molecule type" value="Genomic_DNA"/>
</dbReference>
<reference evidence="14 15" key="1">
    <citation type="journal article" date="2016" name="Nat. Commun.">
        <title>Extremotolerant tardigrade genome and improved radiotolerance of human cultured cells by tardigrade-unique protein.</title>
        <authorList>
            <person name="Hashimoto T."/>
            <person name="Horikawa D.D."/>
            <person name="Saito Y."/>
            <person name="Kuwahara H."/>
            <person name="Kozuka-Hata H."/>
            <person name="Shin-I T."/>
            <person name="Minakuchi Y."/>
            <person name="Ohishi K."/>
            <person name="Motoyama A."/>
            <person name="Aizu T."/>
            <person name="Enomoto A."/>
            <person name="Kondo K."/>
            <person name="Tanaka S."/>
            <person name="Hara Y."/>
            <person name="Koshikawa S."/>
            <person name="Sagara H."/>
            <person name="Miura T."/>
            <person name="Yokobori S."/>
            <person name="Miyagawa K."/>
            <person name="Suzuki Y."/>
            <person name="Kubo T."/>
            <person name="Oyama M."/>
            <person name="Kohara Y."/>
            <person name="Fujiyama A."/>
            <person name="Arakawa K."/>
            <person name="Katayama T."/>
            <person name="Toyoda A."/>
            <person name="Kunieda T."/>
        </authorList>
    </citation>
    <scope>NUCLEOTIDE SEQUENCE [LARGE SCALE GENOMIC DNA]</scope>
    <source>
        <strain evidence="14 15">YOKOZUNA-1</strain>
    </source>
</reference>
<evidence type="ECO:0000256" key="9">
    <source>
        <dbReference type="ARBA" id="ARBA00023136"/>
    </source>
</evidence>
<dbReference type="CDD" id="cd00179">
    <property type="entry name" value="SynN"/>
    <property type="match status" value="1"/>
</dbReference>
<keyword evidence="5 12" id="KW-0812">Transmembrane</keyword>
<dbReference type="PROSITE" id="PS50192">
    <property type="entry name" value="T_SNARE"/>
    <property type="match status" value="1"/>
</dbReference>
<dbReference type="Gene3D" id="1.20.58.70">
    <property type="match status" value="1"/>
</dbReference>
<evidence type="ECO:0000259" key="13">
    <source>
        <dbReference type="PROSITE" id="PS50192"/>
    </source>
</evidence>
<dbReference type="GO" id="GO:0048278">
    <property type="term" value="P:vesicle docking"/>
    <property type="evidence" value="ECO:0007669"/>
    <property type="project" value="TreeGrafter"/>
</dbReference>
<protein>
    <recommendedName>
        <fullName evidence="13">t-SNARE coiled-coil homology domain-containing protein</fullName>
    </recommendedName>
</protein>
<keyword evidence="4" id="KW-0813">Transport</keyword>
<evidence type="ECO:0000313" key="15">
    <source>
        <dbReference type="Proteomes" id="UP000186922"/>
    </source>
</evidence>
<sequence length="355" mass="39395">MPPKDRLATLKQNAPPKQNEPSVALSLSEVKIEMSGQGSLDRFFEEVESMNEALELIATNIGNMREKHHLILSSPASDERDKQELERLMDEVKKVAGKVRDQLKIVEERIQQDLTGPITADLRIRQAQQATLSRKFTTIMSEYNKIQTDYREKCKSKIKRQLDIAGRPTTDDQVDEMLESGNLQIFTEGIIADSQQAKQALADVEARHQDIVKLETNIRELRDMFVDMALLVEAQGEMVDRIEYNVEHATEFVAQAKEETKKAVEYQSSARRKKICLIITAIIVVIIIVLAIAIPIAEKYQNDAKVQTQNSETITAQNSPGGKSSSGAKTVVAAVANATSTIASIIAPPATAQPS</sequence>
<evidence type="ECO:0000256" key="3">
    <source>
        <dbReference type="ARBA" id="ARBA00009063"/>
    </source>
</evidence>
<evidence type="ECO:0000256" key="2">
    <source>
        <dbReference type="ARBA" id="ARBA00004211"/>
    </source>
</evidence>
<dbReference type="FunFam" id="1.20.5.110:FF:000022">
    <property type="entry name" value="Syntaxin 19"/>
    <property type="match status" value="1"/>
</dbReference>
<comment type="caution">
    <text evidence="14">The sequence shown here is derived from an EMBL/GenBank/DDBJ whole genome shotgun (WGS) entry which is preliminary data.</text>
</comment>
<keyword evidence="6" id="KW-0532">Neurotransmitter transport</keyword>
<dbReference type="PROSITE" id="PS00914">
    <property type="entry name" value="SYNTAXIN"/>
    <property type="match status" value="1"/>
</dbReference>
<evidence type="ECO:0000256" key="10">
    <source>
        <dbReference type="RuleBase" id="RU003858"/>
    </source>
</evidence>
<dbReference type="GO" id="GO:0005886">
    <property type="term" value="C:plasma membrane"/>
    <property type="evidence" value="ECO:0007669"/>
    <property type="project" value="TreeGrafter"/>
</dbReference>
<dbReference type="GO" id="GO:0031201">
    <property type="term" value="C:SNARE complex"/>
    <property type="evidence" value="ECO:0007669"/>
    <property type="project" value="TreeGrafter"/>
</dbReference>
<dbReference type="GO" id="GO:0005484">
    <property type="term" value="F:SNAP receptor activity"/>
    <property type="evidence" value="ECO:0007669"/>
    <property type="project" value="InterPro"/>
</dbReference>
<comment type="similarity">
    <text evidence="3 10">Belongs to the syntaxin family.</text>
</comment>
<dbReference type="PANTHER" id="PTHR19957:SF424">
    <property type="entry name" value="SYNTAXIN-1A"/>
    <property type="match status" value="1"/>
</dbReference>
<feature type="domain" description="T-SNARE coiled-coil homology" evidence="13">
    <location>
        <begin position="201"/>
        <end position="263"/>
    </location>
</feature>
<evidence type="ECO:0000256" key="11">
    <source>
        <dbReference type="SAM" id="MobiDB-lite"/>
    </source>
</evidence>
<gene>
    <name evidence="14" type="primary">RvY_11909-1</name>
    <name evidence="14" type="synonym">RvY_11909.1</name>
    <name evidence="14" type="ORF">RvY_11909</name>
</gene>
<keyword evidence="8" id="KW-0175">Coiled coil</keyword>
<evidence type="ECO:0000256" key="6">
    <source>
        <dbReference type="ARBA" id="ARBA00022775"/>
    </source>
</evidence>
<dbReference type="STRING" id="947166.A0A1D1VHL9"/>
<evidence type="ECO:0000256" key="7">
    <source>
        <dbReference type="ARBA" id="ARBA00022989"/>
    </source>
</evidence>
<dbReference type="GO" id="GO:0006886">
    <property type="term" value="P:intracellular protein transport"/>
    <property type="evidence" value="ECO:0007669"/>
    <property type="project" value="InterPro"/>
</dbReference>
<dbReference type="SMART" id="SM00503">
    <property type="entry name" value="SynN"/>
    <property type="match status" value="1"/>
</dbReference>
<dbReference type="GO" id="GO:0012505">
    <property type="term" value="C:endomembrane system"/>
    <property type="evidence" value="ECO:0007669"/>
    <property type="project" value="UniProtKB-SubCell"/>
</dbReference>
<dbReference type="FunFam" id="1.20.58.70:FF:000011">
    <property type="entry name" value="Syntaxin 4"/>
    <property type="match status" value="1"/>
</dbReference>
<evidence type="ECO:0000256" key="4">
    <source>
        <dbReference type="ARBA" id="ARBA00022448"/>
    </source>
</evidence>
<evidence type="ECO:0000256" key="1">
    <source>
        <dbReference type="ARBA" id="ARBA00004184"/>
    </source>
</evidence>
<name>A0A1D1VHL9_RAMVA</name>
<dbReference type="Pfam" id="PF00804">
    <property type="entry name" value="Syntaxin"/>
    <property type="match status" value="1"/>
</dbReference>
<accession>A0A1D1VHL9</accession>
<feature type="compositionally biased region" description="Polar residues" evidence="11">
    <location>
        <begin position="10"/>
        <end position="21"/>
    </location>
</feature>
<feature type="region of interest" description="Disordered" evidence="11">
    <location>
        <begin position="1"/>
        <end position="23"/>
    </location>
</feature>